<dbReference type="OrthoDB" id="1926878at2759"/>
<dbReference type="EMBL" id="KN835482">
    <property type="protein sequence ID" value="KIK36992.1"/>
    <property type="molecule type" value="Genomic_DNA"/>
</dbReference>
<keyword evidence="3" id="KW-1185">Reference proteome</keyword>
<dbReference type="InterPro" id="IPR015366">
    <property type="entry name" value="S53_propep"/>
</dbReference>
<dbReference type="CDD" id="cd11377">
    <property type="entry name" value="Pro-peptidase_S53"/>
    <property type="match status" value="1"/>
</dbReference>
<dbReference type="GO" id="GO:0008240">
    <property type="term" value="F:tripeptidyl-peptidase activity"/>
    <property type="evidence" value="ECO:0007669"/>
    <property type="project" value="TreeGrafter"/>
</dbReference>
<dbReference type="SMART" id="SM00944">
    <property type="entry name" value="Pro-kuma_activ"/>
    <property type="match status" value="1"/>
</dbReference>
<feature type="domain" description="Peptidase S53 activation" evidence="1">
    <location>
        <begin position="19"/>
        <end position="151"/>
    </location>
</feature>
<gene>
    <name evidence="2" type="ORF">CY34DRAFT_15997</name>
</gene>
<dbReference type="PANTHER" id="PTHR14218">
    <property type="entry name" value="PROTEASE S8 TRIPEPTIDYL PEPTIDASE I CLN2"/>
    <property type="match status" value="1"/>
</dbReference>
<dbReference type="AlphaFoldDB" id="A0A0D0AS08"/>
<dbReference type="SUPFAM" id="SSF52540">
    <property type="entry name" value="P-loop containing nucleoside triphosphate hydrolases"/>
    <property type="match status" value="1"/>
</dbReference>
<evidence type="ECO:0000313" key="3">
    <source>
        <dbReference type="Proteomes" id="UP000054485"/>
    </source>
</evidence>
<name>A0A0D0AS08_9AGAM</name>
<dbReference type="Gene3D" id="3.40.50.300">
    <property type="entry name" value="P-loop containing nucleotide triphosphate hydrolases"/>
    <property type="match status" value="1"/>
</dbReference>
<dbReference type="HOGENOM" id="CLU_842427_0_0_1"/>
<accession>A0A0D0AS08</accession>
<dbReference type="Proteomes" id="UP000054485">
    <property type="component" value="Unassembled WGS sequence"/>
</dbReference>
<dbReference type="GO" id="GO:0004175">
    <property type="term" value="F:endopeptidase activity"/>
    <property type="evidence" value="ECO:0007669"/>
    <property type="project" value="TreeGrafter"/>
</dbReference>
<organism evidence="2 3">
    <name type="scientific">Suillus luteus UH-Slu-Lm8-n1</name>
    <dbReference type="NCBI Taxonomy" id="930992"/>
    <lineage>
        <taxon>Eukaryota</taxon>
        <taxon>Fungi</taxon>
        <taxon>Dikarya</taxon>
        <taxon>Basidiomycota</taxon>
        <taxon>Agaricomycotina</taxon>
        <taxon>Agaricomycetes</taxon>
        <taxon>Agaricomycetidae</taxon>
        <taxon>Boletales</taxon>
        <taxon>Suillineae</taxon>
        <taxon>Suillaceae</taxon>
        <taxon>Suillus</taxon>
    </lineage>
</organism>
<dbReference type="STRING" id="930992.A0A0D0AS08"/>
<sequence length="330" mass="36178">MPLTGESAPAAAPDHNACQTWDFSEPCLPQPKFPELEQHLWKLSDPSHPHYGVHLSKEETDALMAPHPETLDIVNEWLASHGLAEESLIRSSANDWVTIRVPVGLETCYSNDGLNVKNFLPNFPASCPYGTTVGDTVNIPETAVFFSGSGFTYQEVAVSEYLAKLAPGTYEGLYTPYGRESEGTSDLRVVSINCMALNVLDALWDRLYEELCRPRPSKNVAKTCKAKGKQAVEKALSSLNHKCIVVLDKLDHIASLNQALSSIFSISQQHPFTLRIIGITNTHTLTSSLAQLSTCEASSALTLHFGAYSSQQLLQVLQARLSPLCDHILQ</sequence>
<dbReference type="InParanoid" id="A0A0D0AS08"/>
<evidence type="ECO:0000313" key="2">
    <source>
        <dbReference type="EMBL" id="KIK36992.1"/>
    </source>
</evidence>
<dbReference type="GO" id="GO:0006508">
    <property type="term" value="P:proteolysis"/>
    <property type="evidence" value="ECO:0007669"/>
    <property type="project" value="TreeGrafter"/>
</dbReference>
<reference evidence="3" key="2">
    <citation type="submission" date="2015-01" db="EMBL/GenBank/DDBJ databases">
        <title>Evolutionary Origins and Diversification of the Mycorrhizal Mutualists.</title>
        <authorList>
            <consortium name="DOE Joint Genome Institute"/>
            <consortium name="Mycorrhizal Genomics Consortium"/>
            <person name="Kohler A."/>
            <person name="Kuo A."/>
            <person name="Nagy L.G."/>
            <person name="Floudas D."/>
            <person name="Copeland A."/>
            <person name="Barry K.W."/>
            <person name="Cichocki N."/>
            <person name="Veneault-Fourrey C."/>
            <person name="LaButti K."/>
            <person name="Lindquist E.A."/>
            <person name="Lipzen A."/>
            <person name="Lundell T."/>
            <person name="Morin E."/>
            <person name="Murat C."/>
            <person name="Riley R."/>
            <person name="Ohm R."/>
            <person name="Sun H."/>
            <person name="Tunlid A."/>
            <person name="Henrissat B."/>
            <person name="Grigoriev I.V."/>
            <person name="Hibbett D.S."/>
            <person name="Martin F."/>
        </authorList>
    </citation>
    <scope>NUCLEOTIDE SEQUENCE [LARGE SCALE GENOMIC DNA]</scope>
    <source>
        <strain evidence="3">UH-Slu-Lm8-n1</strain>
    </source>
</reference>
<dbReference type="InterPro" id="IPR050819">
    <property type="entry name" value="Tripeptidyl-peptidase_I"/>
</dbReference>
<dbReference type="InterPro" id="IPR027417">
    <property type="entry name" value="P-loop_NTPase"/>
</dbReference>
<proteinExistence type="predicted"/>
<dbReference type="SUPFAM" id="SSF54897">
    <property type="entry name" value="Protease propeptides/inhibitors"/>
    <property type="match status" value="1"/>
</dbReference>
<dbReference type="Pfam" id="PF09286">
    <property type="entry name" value="Pro-kuma_activ"/>
    <property type="match status" value="1"/>
</dbReference>
<evidence type="ECO:0000259" key="1">
    <source>
        <dbReference type="SMART" id="SM00944"/>
    </source>
</evidence>
<protein>
    <submittedName>
        <fullName evidence="2">Unplaced genomic scaffold CY34scaffold_351, whole genome shotgun sequence</fullName>
    </submittedName>
</protein>
<reference evidence="2 3" key="1">
    <citation type="submission" date="2014-04" db="EMBL/GenBank/DDBJ databases">
        <authorList>
            <consortium name="DOE Joint Genome Institute"/>
            <person name="Kuo A."/>
            <person name="Ruytinx J."/>
            <person name="Rineau F."/>
            <person name="Colpaert J."/>
            <person name="Kohler A."/>
            <person name="Nagy L.G."/>
            <person name="Floudas D."/>
            <person name="Copeland A."/>
            <person name="Barry K.W."/>
            <person name="Cichocki N."/>
            <person name="Veneault-Fourrey C."/>
            <person name="LaButti K."/>
            <person name="Lindquist E.A."/>
            <person name="Lipzen A."/>
            <person name="Lundell T."/>
            <person name="Morin E."/>
            <person name="Murat C."/>
            <person name="Sun H."/>
            <person name="Tunlid A."/>
            <person name="Henrissat B."/>
            <person name="Grigoriev I.V."/>
            <person name="Hibbett D.S."/>
            <person name="Martin F."/>
            <person name="Nordberg H.P."/>
            <person name="Cantor M.N."/>
            <person name="Hua S.X."/>
        </authorList>
    </citation>
    <scope>NUCLEOTIDE SEQUENCE [LARGE SCALE GENOMIC DNA]</scope>
    <source>
        <strain evidence="2 3">UH-Slu-Lm8-n1</strain>
    </source>
</reference>
<dbReference type="PANTHER" id="PTHR14218:SF39">
    <property type="entry name" value="PEPTIDASE S53 DOMAIN-CONTAINING PROTEIN"/>
    <property type="match status" value="1"/>
</dbReference>